<dbReference type="EMBL" id="PQFF01000421">
    <property type="protein sequence ID" value="RHZ51179.1"/>
    <property type="molecule type" value="Genomic_DNA"/>
</dbReference>
<name>A0A397GLQ3_9GLOM</name>
<dbReference type="Proteomes" id="UP000266861">
    <property type="component" value="Unassembled WGS sequence"/>
</dbReference>
<feature type="region of interest" description="Disordered" evidence="1">
    <location>
        <begin position="1"/>
        <end position="53"/>
    </location>
</feature>
<evidence type="ECO:0000313" key="2">
    <source>
        <dbReference type="EMBL" id="RHZ51179.1"/>
    </source>
</evidence>
<comment type="caution">
    <text evidence="2">The sequence shown here is derived from an EMBL/GenBank/DDBJ whole genome shotgun (WGS) entry which is preliminary data.</text>
</comment>
<gene>
    <name evidence="2" type="ORF">Glove_482g47</name>
</gene>
<reference evidence="2 3" key="1">
    <citation type="submission" date="2018-08" db="EMBL/GenBank/DDBJ databases">
        <title>Genome and evolution of the arbuscular mycorrhizal fungus Diversispora epigaea (formerly Glomus versiforme) and its bacterial endosymbionts.</title>
        <authorList>
            <person name="Sun X."/>
            <person name="Fei Z."/>
            <person name="Harrison M."/>
        </authorList>
    </citation>
    <scope>NUCLEOTIDE SEQUENCE [LARGE SCALE GENOMIC DNA]</scope>
    <source>
        <strain evidence="2 3">IT104</strain>
    </source>
</reference>
<feature type="compositionally biased region" description="Polar residues" evidence="1">
    <location>
        <begin position="22"/>
        <end position="49"/>
    </location>
</feature>
<accession>A0A397GLQ3</accession>
<sequence length="116" mass="13141">MAKRSISLGSKRSDDDDEVDSATAQQQQKLSLPSKTATNTGQMNKNQNPIDGANMHKSNILFVKIYKSEIPIHKLEKINCLYLMNLSKLAINRDPIQIKILKVENDSSELKLRLKF</sequence>
<dbReference type="AlphaFoldDB" id="A0A397GLQ3"/>
<protein>
    <submittedName>
        <fullName evidence="2">Uncharacterized protein</fullName>
    </submittedName>
</protein>
<evidence type="ECO:0000313" key="3">
    <source>
        <dbReference type="Proteomes" id="UP000266861"/>
    </source>
</evidence>
<organism evidence="2 3">
    <name type="scientific">Diversispora epigaea</name>
    <dbReference type="NCBI Taxonomy" id="1348612"/>
    <lineage>
        <taxon>Eukaryota</taxon>
        <taxon>Fungi</taxon>
        <taxon>Fungi incertae sedis</taxon>
        <taxon>Mucoromycota</taxon>
        <taxon>Glomeromycotina</taxon>
        <taxon>Glomeromycetes</taxon>
        <taxon>Diversisporales</taxon>
        <taxon>Diversisporaceae</taxon>
        <taxon>Diversispora</taxon>
    </lineage>
</organism>
<evidence type="ECO:0000256" key="1">
    <source>
        <dbReference type="SAM" id="MobiDB-lite"/>
    </source>
</evidence>
<proteinExistence type="predicted"/>
<keyword evidence="3" id="KW-1185">Reference proteome</keyword>